<dbReference type="InterPro" id="IPR020617">
    <property type="entry name" value="Thiolase_C"/>
</dbReference>
<sequence>MPSDEIVFLGGARTPFGTFLGTLRELTATELGALAGREAMKRAGVEPGMIDHTIVGNVIQSAADGIYIGRHVALSAGVPVEKPGYCVNRMCASGFQAVVSGAKEILTGDAQFVLAVGTENMSLTPHLIRNSRTGIGLFQAPMEDGLYNALTDRRANVPMGITAENLAEKYDLHREAIDAFAALSQKRAMEAWESGRLAEECFPVEVKQKRKAVLFERDEHIRADSTEESLAKLRPVFKEGGVVTAGNASGINDGAAALVVASRGAAEKRGLKPIGRLVAWGVSGCQPEIMGIGPAESSRIALRKAGLTLQDMDLVEINEAFSAQYLAVEKELGLDRSKTNVNGGAIAIGHPVGASGARLTLTLLHELRRRKARYGLAGACIGGGMGLSIIVEALKN</sequence>
<proteinExistence type="inferred from homology"/>
<dbReference type="AlphaFoldDB" id="A0A932MS10"/>
<dbReference type="PANTHER" id="PTHR18919">
    <property type="entry name" value="ACETYL-COA C-ACYLTRANSFERASE"/>
    <property type="match status" value="1"/>
</dbReference>
<dbReference type="EMBL" id="JACPUR010000041">
    <property type="protein sequence ID" value="MBI3129551.1"/>
    <property type="molecule type" value="Genomic_DNA"/>
</dbReference>
<feature type="domain" description="Thiolase C-terminal" evidence="7">
    <location>
        <begin position="271"/>
        <end position="392"/>
    </location>
</feature>
<dbReference type="GO" id="GO:0003985">
    <property type="term" value="F:acetyl-CoA C-acetyltransferase activity"/>
    <property type="evidence" value="ECO:0007669"/>
    <property type="project" value="TreeGrafter"/>
</dbReference>
<evidence type="ECO:0000259" key="7">
    <source>
        <dbReference type="Pfam" id="PF02803"/>
    </source>
</evidence>
<dbReference type="NCBIfam" id="TIGR01930">
    <property type="entry name" value="AcCoA-C-Actrans"/>
    <property type="match status" value="1"/>
</dbReference>
<evidence type="ECO:0000313" key="8">
    <source>
        <dbReference type="EMBL" id="MBI3129551.1"/>
    </source>
</evidence>
<dbReference type="Proteomes" id="UP000782312">
    <property type="component" value="Unassembled WGS sequence"/>
</dbReference>
<dbReference type="CDD" id="cd00751">
    <property type="entry name" value="thiolase"/>
    <property type="match status" value="1"/>
</dbReference>
<protein>
    <submittedName>
        <fullName evidence="8">Acetyl-CoA C-acetyltransferase</fullName>
    </submittedName>
</protein>
<reference evidence="8" key="1">
    <citation type="submission" date="2020-07" db="EMBL/GenBank/DDBJ databases">
        <title>Huge and variable diversity of episymbiotic CPR bacteria and DPANN archaea in groundwater ecosystems.</title>
        <authorList>
            <person name="He C.Y."/>
            <person name="Keren R."/>
            <person name="Whittaker M."/>
            <person name="Farag I.F."/>
            <person name="Doudna J."/>
            <person name="Cate J.H.D."/>
            <person name="Banfield J.F."/>
        </authorList>
    </citation>
    <scope>NUCLEOTIDE SEQUENCE</scope>
    <source>
        <strain evidence="8">NC_groundwater_763_Ag_S-0.2um_68_21</strain>
    </source>
</reference>
<evidence type="ECO:0000259" key="6">
    <source>
        <dbReference type="Pfam" id="PF00108"/>
    </source>
</evidence>
<dbReference type="PROSITE" id="PS00737">
    <property type="entry name" value="THIOLASE_2"/>
    <property type="match status" value="1"/>
</dbReference>
<feature type="domain" description="Thiolase N-terminal" evidence="6">
    <location>
        <begin position="7"/>
        <end position="263"/>
    </location>
</feature>
<keyword evidence="2 5" id="KW-0808">Transferase</keyword>
<evidence type="ECO:0000256" key="5">
    <source>
        <dbReference type="RuleBase" id="RU003557"/>
    </source>
</evidence>
<feature type="active site" description="Proton acceptor" evidence="4">
    <location>
        <position position="380"/>
    </location>
</feature>
<dbReference type="Gene3D" id="3.40.47.10">
    <property type="match status" value="1"/>
</dbReference>
<feature type="active site" description="Proton acceptor" evidence="4">
    <location>
        <position position="350"/>
    </location>
</feature>
<feature type="active site" description="Acyl-thioester intermediate" evidence="4">
    <location>
        <position position="91"/>
    </location>
</feature>
<evidence type="ECO:0000256" key="4">
    <source>
        <dbReference type="PIRSR" id="PIRSR000429-1"/>
    </source>
</evidence>
<evidence type="ECO:0000256" key="1">
    <source>
        <dbReference type="ARBA" id="ARBA00010982"/>
    </source>
</evidence>
<dbReference type="PIRSF" id="PIRSF000429">
    <property type="entry name" value="Ac-CoA_Ac_transf"/>
    <property type="match status" value="1"/>
</dbReference>
<name>A0A932MS10_UNCTE</name>
<comment type="caution">
    <text evidence="8">The sequence shown here is derived from an EMBL/GenBank/DDBJ whole genome shotgun (WGS) entry which is preliminary data.</text>
</comment>
<accession>A0A932MS10</accession>
<dbReference type="InterPro" id="IPR020613">
    <property type="entry name" value="Thiolase_CS"/>
</dbReference>
<dbReference type="InterPro" id="IPR020616">
    <property type="entry name" value="Thiolase_N"/>
</dbReference>
<dbReference type="InterPro" id="IPR020615">
    <property type="entry name" value="Thiolase_acyl_enz_int_AS"/>
</dbReference>
<dbReference type="InterPro" id="IPR002155">
    <property type="entry name" value="Thiolase"/>
</dbReference>
<dbReference type="PROSITE" id="PS00099">
    <property type="entry name" value="THIOLASE_3"/>
    <property type="match status" value="1"/>
</dbReference>
<evidence type="ECO:0000313" key="9">
    <source>
        <dbReference type="Proteomes" id="UP000782312"/>
    </source>
</evidence>
<dbReference type="PANTHER" id="PTHR18919:SF107">
    <property type="entry name" value="ACETYL-COA ACETYLTRANSFERASE, CYTOSOLIC"/>
    <property type="match status" value="1"/>
</dbReference>
<dbReference type="GO" id="GO:0006635">
    <property type="term" value="P:fatty acid beta-oxidation"/>
    <property type="evidence" value="ECO:0007669"/>
    <property type="project" value="TreeGrafter"/>
</dbReference>
<organism evidence="8 9">
    <name type="scientific">Tectimicrobiota bacterium</name>
    <dbReference type="NCBI Taxonomy" id="2528274"/>
    <lineage>
        <taxon>Bacteria</taxon>
        <taxon>Pseudomonadati</taxon>
        <taxon>Nitrospinota/Tectimicrobiota group</taxon>
        <taxon>Candidatus Tectimicrobiota</taxon>
    </lineage>
</organism>
<keyword evidence="3 5" id="KW-0012">Acyltransferase</keyword>
<dbReference type="SUPFAM" id="SSF53901">
    <property type="entry name" value="Thiolase-like"/>
    <property type="match status" value="2"/>
</dbReference>
<evidence type="ECO:0000256" key="3">
    <source>
        <dbReference type="ARBA" id="ARBA00023315"/>
    </source>
</evidence>
<evidence type="ECO:0000256" key="2">
    <source>
        <dbReference type="ARBA" id="ARBA00022679"/>
    </source>
</evidence>
<dbReference type="FunFam" id="3.40.47.10:FF:000010">
    <property type="entry name" value="Acetyl-CoA acetyltransferase (Thiolase)"/>
    <property type="match status" value="1"/>
</dbReference>
<dbReference type="InterPro" id="IPR016039">
    <property type="entry name" value="Thiolase-like"/>
</dbReference>
<comment type="similarity">
    <text evidence="1 5">Belongs to the thiolase-like superfamily. Thiolase family.</text>
</comment>
<dbReference type="PROSITE" id="PS00098">
    <property type="entry name" value="THIOLASE_1"/>
    <property type="match status" value="1"/>
</dbReference>
<dbReference type="Pfam" id="PF00108">
    <property type="entry name" value="Thiolase_N"/>
    <property type="match status" value="1"/>
</dbReference>
<gene>
    <name evidence="8" type="ORF">HYZ11_18235</name>
</gene>
<dbReference type="InterPro" id="IPR020610">
    <property type="entry name" value="Thiolase_AS"/>
</dbReference>
<dbReference type="Pfam" id="PF02803">
    <property type="entry name" value="Thiolase_C"/>
    <property type="match status" value="1"/>
</dbReference>